<dbReference type="AlphaFoldDB" id="A0A284RCS4"/>
<proteinExistence type="predicted"/>
<reference evidence="2" key="1">
    <citation type="journal article" date="2017" name="Nat. Ecol. Evol.">
        <title>Genome expansion and lineage-specific genetic innovations in the forest pathogenic fungi Armillaria.</title>
        <authorList>
            <person name="Sipos G."/>
            <person name="Prasanna A.N."/>
            <person name="Walter M.C."/>
            <person name="O'Connor E."/>
            <person name="Balint B."/>
            <person name="Krizsan K."/>
            <person name="Kiss B."/>
            <person name="Hess J."/>
            <person name="Varga T."/>
            <person name="Slot J."/>
            <person name="Riley R."/>
            <person name="Boka B."/>
            <person name="Rigling D."/>
            <person name="Barry K."/>
            <person name="Lee J."/>
            <person name="Mihaltcheva S."/>
            <person name="LaButti K."/>
            <person name="Lipzen A."/>
            <person name="Waldron R."/>
            <person name="Moloney N.M."/>
            <person name="Sperisen C."/>
            <person name="Kredics L."/>
            <person name="Vagvoelgyi C."/>
            <person name="Patrignani A."/>
            <person name="Fitzpatrick D."/>
            <person name="Nagy I."/>
            <person name="Doyle S."/>
            <person name="Anderson J.B."/>
            <person name="Grigoriev I.V."/>
            <person name="Gueldener U."/>
            <person name="Muensterkoetter M."/>
            <person name="Nagy L.G."/>
        </authorList>
    </citation>
    <scope>NUCLEOTIDE SEQUENCE [LARGE SCALE GENOMIC DNA]</scope>
    <source>
        <strain evidence="2">C18/9</strain>
    </source>
</reference>
<keyword evidence="2" id="KW-1185">Reference proteome</keyword>
<evidence type="ECO:0000313" key="2">
    <source>
        <dbReference type="Proteomes" id="UP000219338"/>
    </source>
</evidence>
<dbReference type="EMBL" id="FUEG01000007">
    <property type="protein sequence ID" value="SJL06525.1"/>
    <property type="molecule type" value="Genomic_DNA"/>
</dbReference>
<gene>
    <name evidence="1" type="ORF">ARMOST_09866</name>
</gene>
<sequence length="157" mass="16736">MSAIHMVTHQKGTFIRAFRMIQAYAKGLNTSLSSLPPLLLIVAARLIVDLVGGAMELVSDDGKVAVHDGLAELINKAASMYAMKRHIFPHLVGVFSDHLLLVDGSVACGGVVFDQDVVGDIARGRAEGWLGRDRAKTAARAEVGSSSRMVGDGQPWL</sequence>
<accession>A0A284RCS4</accession>
<protein>
    <submittedName>
        <fullName evidence="1">Uncharacterized protein</fullName>
    </submittedName>
</protein>
<evidence type="ECO:0000313" key="1">
    <source>
        <dbReference type="EMBL" id="SJL06525.1"/>
    </source>
</evidence>
<organism evidence="1 2">
    <name type="scientific">Armillaria ostoyae</name>
    <name type="common">Armillaria root rot fungus</name>
    <dbReference type="NCBI Taxonomy" id="47428"/>
    <lineage>
        <taxon>Eukaryota</taxon>
        <taxon>Fungi</taxon>
        <taxon>Dikarya</taxon>
        <taxon>Basidiomycota</taxon>
        <taxon>Agaricomycotina</taxon>
        <taxon>Agaricomycetes</taxon>
        <taxon>Agaricomycetidae</taxon>
        <taxon>Agaricales</taxon>
        <taxon>Marasmiineae</taxon>
        <taxon>Physalacriaceae</taxon>
        <taxon>Armillaria</taxon>
    </lineage>
</organism>
<name>A0A284RCS4_ARMOS</name>
<dbReference type="Proteomes" id="UP000219338">
    <property type="component" value="Unassembled WGS sequence"/>
</dbReference>